<protein>
    <submittedName>
        <fullName evidence="1">Uncharacterized protein</fullName>
    </submittedName>
</protein>
<proteinExistence type="predicted"/>
<dbReference type="EMBL" id="BGPR01229023">
    <property type="protein sequence ID" value="GBL68332.1"/>
    <property type="molecule type" value="Genomic_DNA"/>
</dbReference>
<gene>
    <name evidence="1" type="ORF">AVEN_121943_1</name>
</gene>
<accession>A0A4Y1ZUU0</accession>
<comment type="caution">
    <text evidence="1">The sequence shown here is derived from an EMBL/GenBank/DDBJ whole genome shotgun (WGS) entry which is preliminary data.</text>
</comment>
<feature type="non-terminal residue" evidence="1">
    <location>
        <position position="1"/>
    </location>
</feature>
<dbReference type="Proteomes" id="UP000499080">
    <property type="component" value="Unassembled WGS sequence"/>
</dbReference>
<evidence type="ECO:0000313" key="1">
    <source>
        <dbReference type="EMBL" id="GBL68332.1"/>
    </source>
</evidence>
<name>A0A4Y1ZUU0_ARAVE</name>
<dbReference type="AlphaFoldDB" id="A0A4Y1ZUU0"/>
<sequence>TVTKIVRCVHVENSPTSRITEKRRFILEYSGKHEVQVTGKTALAQISNPNRQQITNKNSNSVFNTARRITARTADNTSKRDFKSVRTPKLIAVEQYTFKVRRKFNTFQDDSTLLCDPSAVLFIVSPTGRDVTWNHLHKSGSRQLIEISRKF</sequence>
<keyword evidence="2" id="KW-1185">Reference proteome</keyword>
<reference evidence="1 2" key="1">
    <citation type="journal article" date="2019" name="Sci. Rep.">
        <title>Orb-weaving spider Araneus ventricosus genome elucidates the spidroin gene catalogue.</title>
        <authorList>
            <person name="Kono N."/>
            <person name="Nakamura H."/>
            <person name="Ohtoshi R."/>
            <person name="Moran D.A.P."/>
            <person name="Shinohara A."/>
            <person name="Yoshida Y."/>
            <person name="Fujiwara M."/>
            <person name="Mori M."/>
            <person name="Tomita M."/>
            <person name="Arakawa K."/>
        </authorList>
    </citation>
    <scope>NUCLEOTIDE SEQUENCE [LARGE SCALE GENOMIC DNA]</scope>
</reference>
<evidence type="ECO:0000313" key="2">
    <source>
        <dbReference type="Proteomes" id="UP000499080"/>
    </source>
</evidence>
<organism evidence="1 2">
    <name type="scientific">Araneus ventricosus</name>
    <name type="common">Orbweaver spider</name>
    <name type="synonym">Epeira ventricosa</name>
    <dbReference type="NCBI Taxonomy" id="182803"/>
    <lineage>
        <taxon>Eukaryota</taxon>
        <taxon>Metazoa</taxon>
        <taxon>Ecdysozoa</taxon>
        <taxon>Arthropoda</taxon>
        <taxon>Chelicerata</taxon>
        <taxon>Arachnida</taxon>
        <taxon>Araneae</taxon>
        <taxon>Araneomorphae</taxon>
        <taxon>Entelegynae</taxon>
        <taxon>Araneoidea</taxon>
        <taxon>Araneidae</taxon>
        <taxon>Araneus</taxon>
    </lineage>
</organism>